<evidence type="ECO:0000313" key="2">
    <source>
        <dbReference type="EMBL" id="ODR99748.1"/>
    </source>
</evidence>
<accession>A0A1E3W1R6</accession>
<reference evidence="2 3" key="1">
    <citation type="journal article" date="2016" name="Environ. Microbiol.">
        <title>New Methyloceanibacter diversity from North Sea sediments includes methanotroph containing solely the soluble methane monooxygenase.</title>
        <authorList>
            <person name="Vekeman B."/>
            <person name="Kerckhof F.M."/>
            <person name="Cremers G."/>
            <person name="de Vos P."/>
            <person name="Vandamme P."/>
            <person name="Boon N."/>
            <person name="Op den Camp H.J."/>
            <person name="Heylen K."/>
        </authorList>
    </citation>
    <scope>NUCLEOTIDE SEQUENCE [LARGE SCALE GENOMIC DNA]</scope>
    <source>
        <strain evidence="2 3">R-67175</strain>
    </source>
</reference>
<sequence length="97" mass="10480">METLSPSADRMGAALRALRETHTAEDGDITVLGAKCLRAVIAQLAADGVSTDDLQPLVDLQTRLDDTWKPQPGPVAMQRDRRHKSAPSPVLLARAPR</sequence>
<name>A0A1E3W1R6_9HYPH</name>
<proteinExistence type="predicted"/>
<evidence type="ECO:0000313" key="3">
    <source>
        <dbReference type="Proteomes" id="UP000094472"/>
    </source>
</evidence>
<dbReference type="EMBL" id="LPWF01000016">
    <property type="protein sequence ID" value="ODR99748.1"/>
    <property type="molecule type" value="Genomic_DNA"/>
</dbReference>
<evidence type="ECO:0000256" key="1">
    <source>
        <dbReference type="SAM" id="MobiDB-lite"/>
    </source>
</evidence>
<comment type="caution">
    <text evidence="2">The sequence shown here is derived from an EMBL/GenBank/DDBJ whole genome shotgun (WGS) entry which is preliminary data.</text>
</comment>
<gene>
    <name evidence="2" type="ORF">AUC69_09100</name>
</gene>
<organism evidence="2 3">
    <name type="scientific">Methyloceanibacter superfactus</name>
    <dbReference type="NCBI Taxonomy" id="1774969"/>
    <lineage>
        <taxon>Bacteria</taxon>
        <taxon>Pseudomonadati</taxon>
        <taxon>Pseudomonadota</taxon>
        <taxon>Alphaproteobacteria</taxon>
        <taxon>Hyphomicrobiales</taxon>
        <taxon>Hyphomicrobiaceae</taxon>
        <taxon>Methyloceanibacter</taxon>
    </lineage>
</organism>
<dbReference type="Proteomes" id="UP000094472">
    <property type="component" value="Unassembled WGS sequence"/>
</dbReference>
<feature type="region of interest" description="Disordered" evidence="1">
    <location>
        <begin position="65"/>
        <end position="97"/>
    </location>
</feature>
<dbReference type="AlphaFoldDB" id="A0A1E3W1R6"/>
<protein>
    <submittedName>
        <fullName evidence="2">Uncharacterized protein</fullName>
    </submittedName>
</protein>
<keyword evidence="3" id="KW-1185">Reference proteome</keyword>